<dbReference type="AlphaFoldDB" id="A0A8J3JZV6"/>
<dbReference type="RefSeq" id="WP_203756752.1">
    <property type="nucleotide sequence ID" value="NZ_BONF01000058.1"/>
</dbReference>
<sequence length="316" mass="34437">MTTEPIERPAAQHDQRRRRIRWLWLALAAALIVAVGGAYAVVRSSAATGQVDAATATGTVPGEASMSGKQLLEALAAGLTDAPADHRTGTYTLLHSVVWGQNIQGTMEIAARDTWRTQDGTVHYAEQRSKDNMPIAGFDPVKTIQAIQAQPPLIMDFTGENRTPDLALSGTGDAVKELTWYVQSSRQWQPAIARVRIDELAGIYMSQYVPKHMRQAILRALAAQPDVEFSHERSADIQGRAAIAFSAKTDNETITLYFHPETGDLLAKRSMIGDRLFGYTLLEPAVWTDRAGPQNPQPTPASTIIPTWLPGVGTLT</sequence>
<dbReference type="Proteomes" id="UP000601223">
    <property type="component" value="Unassembled WGS sequence"/>
</dbReference>
<protein>
    <recommendedName>
        <fullName evidence="4">CU044_5270 family protein</fullName>
    </recommendedName>
</protein>
<keyword evidence="3" id="KW-1185">Reference proteome</keyword>
<reference evidence="2 3" key="1">
    <citation type="submission" date="2021-01" db="EMBL/GenBank/DDBJ databases">
        <title>Whole genome shotgun sequence of Catellatospora bangladeshensis NBRC 107357.</title>
        <authorList>
            <person name="Komaki H."/>
            <person name="Tamura T."/>
        </authorList>
    </citation>
    <scope>NUCLEOTIDE SEQUENCE [LARGE SCALE GENOMIC DNA]</scope>
    <source>
        <strain evidence="2 3">NBRC 107357</strain>
    </source>
</reference>
<evidence type="ECO:0008006" key="4">
    <source>
        <dbReference type="Google" id="ProtNLM"/>
    </source>
</evidence>
<evidence type="ECO:0000313" key="2">
    <source>
        <dbReference type="EMBL" id="GIF86049.1"/>
    </source>
</evidence>
<evidence type="ECO:0000256" key="1">
    <source>
        <dbReference type="SAM" id="Phobius"/>
    </source>
</evidence>
<name>A0A8J3JZV6_9ACTN</name>
<accession>A0A8J3JZV6</accession>
<organism evidence="2 3">
    <name type="scientific">Catellatospora bangladeshensis</name>
    <dbReference type="NCBI Taxonomy" id="310355"/>
    <lineage>
        <taxon>Bacteria</taxon>
        <taxon>Bacillati</taxon>
        <taxon>Actinomycetota</taxon>
        <taxon>Actinomycetes</taxon>
        <taxon>Micromonosporales</taxon>
        <taxon>Micromonosporaceae</taxon>
        <taxon>Catellatospora</taxon>
    </lineage>
</organism>
<feature type="transmembrane region" description="Helical" evidence="1">
    <location>
        <begin position="22"/>
        <end position="42"/>
    </location>
</feature>
<keyword evidence="1" id="KW-1133">Transmembrane helix</keyword>
<proteinExistence type="predicted"/>
<evidence type="ECO:0000313" key="3">
    <source>
        <dbReference type="Proteomes" id="UP000601223"/>
    </source>
</evidence>
<comment type="caution">
    <text evidence="2">The sequence shown here is derived from an EMBL/GenBank/DDBJ whole genome shotgun (WGS) entry which is preliminary data.</text>
</comment>
<keyword evidence="1" id="KW-0812">Transmembrane</keyword>
<keyword evidence="1" id="KW-0472">Membrane</keyword>
<dbReference type="EMBL" id="BONF01000058">
    <property type="protein sequence ID" value="GIF86049.1"/>
    <property type="molecule type" value="Genomic_DNA"/>
</dbReference>
<gene>
    <name evidence="2" type="ORF">Cba03nite_73980</name>
</gene>